<organism evidence="4 5">
    <name type="scientific">Delftia lacustris</name>
    <dbReference type="NCBI Taxonomy" id="558537"/>
    <lineage>
        <taxon>Bacteria</taxon>
        <taxon>Pseudomonadati</taxon>
        <taxon>Pseudomonadota</taxon>
        <taxon>Betaproteobacteria</taxon>
        <taxon>Burkholderiales</taxon>
        <taxon>Comamonadaceae</taxon>
        <taxon>Delftia</taxon>
    </lineage>
</organism>
<evidence type="ECO:0000256" key="2">
    <source>
        <dbReference type="SAM" id="Phobius"/>
    </source>
</evidence>
<dbReference type="RefSeq" id="WP_080649882.1">
    <property type="nucleotide sequence ID" value="NZ_AP025556.1"/>
</dbReference>
<evidence type="ECO:0000256" key="1">
    <source>
        <dbReference type="ARBA" id="ARBA00005801"/>
    </source>
</evidence>
<dbReference type="Gene3D" id="1.20.120.1220">
    <property type="match status" value="1"/>
</dbReference>
<feature type="domain" description="Prepilin type IV endopeptidase peptidase" evidence="3">
    <location>
        <begin position="9"/>
        <end position="112"/>
    </location>
</feature>
<protein>
    <submittedName>
        <fullName evidence="4">Prepilin peptidase</fullName>
    </submittedName>
</protein>
<keyword evidence="2" id="KW-0812">Transmembrane</keyword>
<dbReference type="AlphaFoldDB" id="A0A7T2YXV3"/>
<comment type="similarity">
    <text evidence="1">Belongs to the peptidase A24 family.</text>
</comment>
<feature type="transmembrane region" description="Helical" evidence="2">
    <location>
        <begin position="95"/>
        <end position="118"/>
    </location>
</feature>
<dbReference type="GO" id="GO:0004190">
    <property type="term" value="F:aspartic-type endopeptidase activity"/>
    <property type="evidence" value="ECO:0007669"/>
    <property type="project" value="InterPro"/>
</dbReference>
<dbReference type="InterPro" id="IPR000045">
    <property type="entry name" value="Prepilin_IV_endopep_pep"/>
</dbReference>
<accession>A0A7T2YXV3</accession>
<dbReference type="Proteomes" id="UP000595064">
    <property type="component" value="Chromosome"/>
</dbReference>
<feature type="transmembrane region" description="Helical" evidence="2">
    <location>
        <begin position="30"/>
        <end position="48"/>
    </location>
</feature>
<keyword evidence="5" id="KW-1185">Reference proteome</keyword>
<dbReference type="KEGG" id="dla:I6G47_14175"/>
<name>A0A7T2YXV3_9BURK</name>
<dbReference type="GO" id="GO:0006465">
    <property type="term" value="P:signal peptide processing"/>
    <property type="evidence" value="ECO:0007669"/>
    <property type="project" value="TreeGrafter"/>
</dbReference>
<sequence length="194" mass="20727">MEPTSLWLCVCITWLATIAAMDLRIRRVRNWMVLLGLATGAGALASGAQPFQVSAWNALAGMLAGFAVLLPFYALRWMGAGDVKFGAVAGLWFGWGFDLLLIWTGGSLLAGLHGVLVLSLRHLRDSPTGLWLQARLPLSSAALSWTARLAPLGATPRPAGATDGPRQPQRSIPYAGYMAIAAIALAWRHSQPLV</sequence>
<dbReference type="Pfam" id="PF01478">
    <property type="entry name" value="Peptidase_A24"/>
    <property type="match status" value="1"/>
</dbReference>
<proteinExistence type="inferred from homology"/>
<reference evidence="4 5" key="1">
    <citation type="submission" date="2020-12" db="EMBL/GenBank/DDBJ databases">
        <title>FDA dAtabase for Regulatory Grade micrObial Sequences (FDA-ARGOS): Supporting development and validation of Infectious Disease Dx tests.</title>
        <authorList>
            <person name="Sproer C."/>
            <person name="Gronow S."/>
            <person name="Severitt S."/>
            <person name="Schroder I."/>
            <person name="Tallon L."/>
            <person name="Sadzewicz L."/>
            <person name="Zhao X."/>
            <person name="Boylan J."/>
            <person name="Ott S."/>
            <person name="Bowen H."/>
            <person name="Vavikolanu K."/>
            <person name="Mehta A."/>
            <person name="Aluvathingal J."/>
            <person name="Nadendla S."/>
            <person name="Lowell S."/>
            <person name="Myers T."/>
            <person name="Yan Y."/>
            <person name="Sichtig H."/>
        </authorList>
    </citation>
    <scope>NUCLEOTIDE SEQUENCE [LARGE SCALE GENOMIC DNA]</scope>
    <source>
        <strain evidence="4 5">FDAARGOS_890</strain>
    </source>
</reference>
<feature type="transmembrane region" description="Helical" evidence="2">
    <location>
        <begin position="55"/>
        <end position="75"/>
    </location>
</feature>
<dbReference type="PANTHER" id="PTHR30487:SF0">
    <property type="entry name" value="PREPILIN LEADER PEPTIDASE_N-METHYLTRANSFERASE-RELATED"/>
    <property type="match status" value="1"/>
</dbReference>
<evidence type="ECO:0000259" key="3">
    <source>
        <dbReference type="Pfam" id="PF01478"/>
    </source>
</evidence>
<evidence type="ECO:0000313" key="4">
    <source>
        <dbReference type="EMBL" id="QPS84133.1"/>
    </source>
</evidence>
<evidence type="ECO:0000313" key="5">
    <source>
        <dbReference type="Proteomes" id="UP000595064"/>
    </source>
</evidence>
<dbReference type="EMBL" id="CP065748">
    <property type="protein sequence ID" value="QPS84133.1"/>
    <property type="molecule type" value="Genomic_DNA"/>
</dbReference>
<dbReference type="InterPro" id="IPR050882">
    <property type="entry name" value="Prepilin_peptidase/N-MTase"/>
</dbReference>
<gene>
    <name evidence="4" type="ORF">I6G47_14175</name>
</gene>
<keyword evidence="2" id="KW-1133">Transmembrane helix</keyword>
<keyword evidence="2" id="KW-0472">Membrane</keyword>
<dbReference type="GO" id="GO:0005886">
    <property type="term" value="C:plasma membrane"/>
    <property type="evidence" value="ECO:0007669"/>
    <property type="project" value="TreeGrafter"/>
</dbReference>
<dbReference type="PANTHER" id="PTHR30487">
    <property type="entry name" value="TYPE 4 PREPILIN-LIKE PROTEINS LEADER PEPTIDE-PROCESSING ENZYME"/>
    <property type="match status" value="1"/>
</dbReference>